<dbReference type="InterPro" id="IPR025638">
    <property type="entry name" value="DUF4336"/>
</dbReference>
<accession>A0A0F7SM82</accession>
<protein>
    <submittedName>
        <fullName evidence="1">Uncharacterized protein</fullName>
    </submittedName>
</protein>
<sequence>MSETVIRSITPAISIFSVPFKRFGLMKIGGRSTAVKLANNDIFIIPSSPLGEDVKAEIARLGGQVKYLVAPDFEHTMFTKVYSKEYPSALCIGPEGVDTKIPEVKWAGTYKTNGLAGADEKFGYEDEIETCYFKSHANKDIAFLHKPSKTLIEADLLFNLPCPEQGIPAGGLFGFMNISPGGAAHRGVVSMVSSADKKLYGQSAAIVAGWDFDRIIPCHGAVIETGGKEAWVSTNKNVIDAASA</sequence>
<dbReference type="SUPFAM" id="SSF56281">
    <property type="entry name" value="Metallo-hydrolase/oxidoreductase"/>
    <property type="match status" value="1"/>
</dbReference>
<name>A0A0F7SM82_PHARH</name>
<reference evidence="1" key="1">
    <citation type="submission" date="2014-08" db="EMBL/GenBank/DDBJ databases">
        <authorList>
            <person name="Sharma Rahul"/>
            <person name="Thines Marco"/>
        </authorList>
    </citation>
    <scope>NUCLEOTIDE SEQUENCE</scope>
</reference>
<dbReference type="PANTHER" id="PTHR33835">
    <property type="entry name" value="YALI0C07656P"/>
    <property type="match status" value="1"/>
</dbReference>
<organism evidence="1">
    <name type="scientific">Phaffia rhodozyma</name>
    <name type="common">Yeast</name>
    <name type="synonym">Xanthophyllomyces dendrorhous</name>
    <dbReference type="NCBI Taxonomy" id="264483"/>
    <lineage>
        <taxon>Eukaryota</taxon>
        <taxon>Fungi</taxon>
        <taxon>Dikarya</taxon>
        <taxon>Basidiomycota</taxon>
        <taxon>Agaricomycotina</taxon>
        <taxon>Tremellomycetes</taxon>
        <taxon>Cystofilobasidiales</taxon>
        <taxon>Mrakiaceae</taxon>
        <taxon>Phaffia</taxon>
    </lineage>
</organism>
<dbReference type="EMBL" id="LN483345">
    <property type="protein sequence ID" value="CDZ98574.1"/>
    <property type="molecule type" value="Genomic_DNA"/>
</dbReference>
<dbReference type="AlphaFoldDB" id="A0A0F7SM82"/>
<proteinExistence type="predicted"/>
<dbReference type="InterPro" id="IPR036866">
    <property type="entry name" value="RibonucZ/Hydroxyglut_hydro"/>
</dbReference>
<dbReference type="PANTHER" id="PTHR33835:SF1">
    <property type="entry name" value="METALLO-BETA-LACTAMASE DOMAIN-CONTAINING PROTEIN"/>
    <property type="match status" value="1"/>
</dbReference>
<evidence type="ECO:0000313" key="1">
    <source>
        <dbReference type="EMBL" id="CDZ98574.1"/>
    </source>
</evidence>